<dbReference type="PROSITE" id="PS50071">
    <property type="entry name" value="HOMEOBOX_2"/>
    <property type="match status" value="1"/>
</dbReference>
<keyword evidence="2 5" id="KW-0238">DNA-binding</keyword>
<evidence type="ECO:0000256" key="5">
    <source>
        <dbReference type="PROSITE-ProRule" id="PRU00108"/>
    </source>
</evidence>
<dbReference type="PROSITE" id="PS00027">
    <property type="entry name" value="HOMEOBOX_1"/>
    <property type="match status" value="1"/>
</dbReference>
<feature type="region of interest" description="Disordered" evidence="7">
    <location>
        <begin position="113"/>
        <end position="148"/>
    </location>
</feature>
<feature type="compositionally biased region" description="Pro residues" evidence="7">
    <location>
        <begin position="259"/>
        <end position="271"/>
    </location>
</feature>
<evidence type="ECO:0000256" key="6">
    <source>
        <dbReference type="RuleBase" id="RU000682"/>
    </source>
</evidence>
<keyword evidence="8" id="KW-0732">Signal</keyword>
<dbReference type="SMART" id="SM00389">
    <property type="entry name" value="HOX"/>
    <property type="match status" value="1"/>
</dbReference>
<feature type="domain" description="Homeobox" evidence="9">
    <location>
        <begin position="135"/>
        <end position="195"/>
    </location>
</feature>
<dbReference type="PANTHER" id="PTHR24323:SF7">
    <property type="entry name" value="HOMEOBOX DOMAIN-CONTAINING PROTEIN"/>
    <property type="match status" value="1"/>
</dbReference>
<feature type="DNA-binding region" description="Homeobox" evidence="5">
    <location>
        <begin position="137"/>
        <end position="196"/>
    </location>
</feature>
<feature type="region of interest" description="Disordered" evidence="7">
    <location>
        <begin position="316"/>
        <end position="424"/>
    </location>
</feature>
<dbReference type="GO" id="GO:0000981">
    <property type="term" value="F:DNA-binding transcription factor activity, RNA polymerase II-specific"/>
    <property type="evidence" value="ECO:0007669"/>
    <property type="project" value="InterPro"/>
</dbReference>
<feature type="non-terminal residue" evidence="10">
    <location>
        <position position="1"/>
    </location>
</feature>
<dbReference type="Pfam" id="PF00046">
    <property type="entry name" value="Homeodomain"/>
    <property type="match status" value="1"/>
</dbReference>
<keyword evidence="4 5" id="KW-0539">Nucleus</keyword>
<dbReference type="GO" id="GO:0000976">
    <property type="term" value="F:transcription cis-regulatory region binding"/>
    <property type="evidence" value="ECO:0007669"/>
    <property type="project" value="TreeGrafter"/>
</dbReference>
<dbReference type="Gene3D" id="1.10.10.60">
    <property type="entry name" value="Homeodomain-like"/>
    <property type="match status" value="1"/>
</dbReference>
<keyword evidence="3 5" id="KW-0371">Homeobox</keyword>
<proteinExistence type="predicted"/>
<feature type="compositionally biased region" description="Low complexity" evidence="7">
    <location>
        <begin position="337"/>
        <end position="348"/>
    </location>
</feature>
<dbReference type="EMBL" id="CDPU01000006">
    <property type="protein sequence ID" value="CEO47152.1"/>
    <property type="molecule type" value="Genomic_DNA"/>
</dbReference>
<evidence type="ECO:0000313" key="10">
    <source>
        <dbReference type="EMBL" id="CEO47152.1"/>
    </source>
</evidence>
<evidence type="ECO:0000256" key="7">
    <source>
        <dbReference type="SAM" id="MobiDB-lite"/>
    </source>
</evidence>
<evidence type="ECO:0000259" key="9">
    <source>
        <dbReference type="PROSITE" id="PS50071"/>
    </source>
</evidence>
<feature type="compositionally biased region" description="Low complexity" evidence="7">
    <location>
        <begin position="245"/>
        <end position="254"/>
    </location>
</feature>
<name>A0A0B7JV03_BIOOC</name>
<feature type="signal peptide" evidence="8">
    <location>
        <begin position="1"/>
        <end position="31"/>
    </location>
</feature>
<evidence type="ECO:0000256" key="8">
    <source>
        <dbReference type="SAM" id="SignalP"/>
    </source>
</evidence>
<comment type="subcellular location">
    <subcellularLocation>
        <location evidence="1 5 6">Nucleus</location>
    </subcellularLocation>
</comment>
<evidence type="ECO:0000256" key="3">
    <source>
        <dbReference type="ARBA" id="ARBA00023155"/>
    </source>
</evidence>
<accession>A0A0B7JV03</accession>
<feature type="region of interest" description="Disordered" evidence="7">
    <location>
        <begin position="470"/>
        <end position="501"/>
    </location>
</feature>
<gene>
    <name evidence="10" type="ORF">BN869_000003207_1</name>
</gene>
<evidence type="ECO:0000256" key="4">
    <source>
        <dbReference type="ARBA" id="ARBA00023242"/>
    </source>
</evidence>
<dbReference type="InterPro" id="IPR001356">
    <property type="entry name" value="HD"/>
</dbReference>
<dbReference type="AlphaFoldDB" id="A0A0B7JV03"/>
<evidence type="ECO:0000256" key="1">
    <source>
        <dbReference type="ARBA" id="ARBA00004123"/>
    </source>
</evidence>
<sequence>FCPPLAWSWSWPFNSILTLIYLPHAPTRTSSNCTPRHAGHHSSLLSSPDPHTTSFFVFSNLGPFFLLLHFFLESWARVPRPAMSSDLQPATASSEEQQRATITPPIATQQDLESSFLSQNSDHDTSISSVENGEKHPKARRKRTTAKDKMILEEAYSRNPKPDKQARLEIVERVSLNEKEVQIWFQNRRQNDRRKSRPLSPQEIAALRYNGSQNVGESFIPQVMNGAPELAVFSVSETPAPPPLLAAVPSTSPSQIAPNPAPNPSLPPNIPETPAAPLSNQEASFSSSQESLPASQSFSSSVGYLANRWNIGSSFNSTPPSHGSGVEETPKSENYISSSSPHTSQSGSQPRSHVRLSLSLEGKAELVSNDASPSRQPPPRPSSTIDTLPQPRPRSLQRSHSAMPSITLPPISALTNSLPPPRLLRGRSRDVHAWESCADADTHDQLTEQAEHESTGSAIAAITLLRSSSGVLQSSGTKRNASLSRSTQRPQQAKRAKLGRASSSIARLENVVYSSDKLKNDTDDCGKVKVSMLVSPTDSDKENWSPDEDGNSDSYRQRRPLPSGAPPSKSQNARRLGRILEGAKGPTLLGSDRHHFPPGTRRGGRGVVEIFEDSRDPDVRKPNEPEVEKFMRGDVSPSKKGDMDCVAGLLSLSQGAWR</sequence>
<feature type="region of interest" description="Disordered" evidence="7">
    <location>
        <begin position="244"/>
        <end position="294"/>
    </location>
</feature>
<dbReference type="PANTHER" id="PTHR24323">
    <property type="entry name" value="CEH-10 HOMEODOMAIN-CONTAINING HOMOLOG"/>
    <property type="match status" value="1"/>
</dbReference>
<feature type="region of interest" description="Disordered" evidence="7">
    <location>
        <begin position="533"/>
        <end position="606"/>
    </location>
</feature>
<organism evidence="10">
    <name type="scientific">Bionectria ochroleuca</name>
    <name type="common">Gliocladium roseum</name>
    <dbReference type="NCBI Taxonomy" id="29856"/>
    <lineage>
        <taxon>Eukaryota</taxon>
        <taxon>Fungi</taxon>
        <taxon>Dikarya</taxon>
        <taxon>Ascomycota</taxon>
        <taxon>Pezizomycotina</taxon>
        <taxon>Sordariomycetes</taxon>
        <taxon>Hypocreomycetidae</taxon>
        <taxon>Hypocreales</taxon>
        <taxon>Bionectriaceae</taxon>
        <taxon>Clonostachys</taxon>
    </lineage>
</organism>
<feature type="compositionally biased region" description="Polar residues" evidence="7">
    <location>
        <begin position="113"/>
        <end position="131"/>
    </location>
</feature>
<dbReference type="InterPro" id="IPR009057">
    <property type="entry name" value="Homeodomain-like_sf"/>
</dbReference>
<dbReference type="CDD" id="cd00086">
    <property type="entry name" value="homeodomain"/>
    <property type="match status" value="1"/>
</dbReference>
<dbReference type="GO" id="GO:0005634">
    <property type="term" value="C:nucleus"/>
    <property type="evidence" value="ECO:0007669"/>
    <property type="project" value="UniProtKB-SubCell"/>
</dbReference>
<feature type="compositionally biased region" description="Polar residues" evidence="7">
    <location>
        <begin position="470"/>
        <end position="491"/>
    </location>
</feature>
<feature type="compositionally biased region" description="Low complexity" evidence="7">
    <location>
        <begin position="278"/>
        <end position="294"/>
    </location>
</feature>
<protein>
    <recommendedName>
        <fullName evidence="9">Homeobox domain-containing protein</fullName>
    </recommendedName>
</protein>
<evidence type="ECO:0000256" key="2">
    <source>
        <dbReference type="ARBA" id="ARBA00023125"/>
    </source>
</evidence>
<dbReference type="InterPro" id="IPR017970">
    <property type="entry name" value="Homeobox_CS"/>
</dbReference>
<dbReference type="InterPro" id="IPR051775">
    <property type="entry name" value="Homeobox_domain"/>
</dbReference>
<reference evidence="10" key="1">
    <citation type="submission" date="2015-01" db="EMBL/GenBank/DDBJ databases">
        <authorList>
            <person name="Durling Mikael"/>
        </authorList>
    </citation>
    <scope>NUCLEOTIDE SEQUENCE</scope>
</reference>
<dbReference type="SUPFAM" id="SSF46689">
    <property type="entry name" value="Homeodomain-like"/>
    <property type="match status" value="1"/>
</dbReference>
<feature type="chain" id="PRO_5002117940" description="Homeobox domain-containing protein" evidence="8">
    <location>
        <begin position="32"/>
        <end position="658"/>
    </location>
</feature>